<proteinExistence type="predicted"/>
<organism evidence="1 2">
    <name type="scientific">Mycolicibacterium sarraceniae</name>
    <dbReference type="NCBI Taxonomy" id="1534348"/>
    <lineage>
        <taxon>Bacteria</taxon>
        <taxon>Bacillati</taxon>
        <taxon>Actinomycetota</taxon>
        <taxon>Actinomycetes</taxon>
        <taxon>Mycobacteriales</taxon>
        <taxon>Mycobacteriaceae</taxon>
        <taxon>Mycolicibacterium</taxon>
    </lineage>
</organism>
<dbReference type="Proteomes" id="UP000466445">
    <property type="component" value="Chromosome"/>
</dbReference>
<dbReference type="EMBL" id="AP022595">
    <property type="protein sequence ID" value="BBY57470.1"/>
    <property type="molecule type" value="Genomic_DNA"/>
</dbReference>
<protein>
    <submittedName>
        <fullName evidence="1">Uncharacterized protein</fullName>
    </submittedName>
</protein>
<reference evidence="1 2" key="1">
    <citation type="journal article" date="2019" name="Emerg. Microbes Infect.">
        <title>Comprehensive subspecies identification of 175 nontuberculous mycobacteria species based on 7547 genomic profiles.</title>
        <authorList>
            <person name="Matsumoto Y."/>
            <person name="Kinjo T."/>
            <person name="Motooka D."/>
            <person name="Nabeya D."/>
            <person name="Jung N."/>
            <person name="Uechi K."/>
            <person name="Horii T."/>
            <person name="Iida T."/>
            <person name="Fujita J."/>
            <person name="Nakamura S."/>
        </authorList>
    </citation>
    <scope>NUCLEOTIDE SEQUENCE [LARGE SCALE GENOMIC DNA]</scope>
    <source>
        <strain evidence="1 2">JCM 30395</strain>
    </source>
</reference>
<sequence length="54" mass="5659">MLVAAVGVPPDVLIDPDHRHLSGSWVNVRVVAVRRAALFPAMPALSIFVGDPAG</sequence>
<keyword evidence="2" id="KW-1185">Reference proteome</keyword>
<evidence type="ECO:0000313" key="1">
    <source>
        <dbReference type="EMBL" id="BBY57470.1"/>
    </source>
</evidence>
<gene>
    <name evidence="1" type="ORF">MSAR_06060</name>
</gene>
<accession>A0A7I7SLS6</accession>
<dbReference type="KEGG" id="msar:MSAR_06060"/>
<dbReference type="AlphaFoldDB" id="A0A7I7SLS6"/>
<name>A0A7I7SLS6_9MYCO</name>
<evidence type="ECO:0000313" key="2">
    <source>
        <dbReference type="Proteomes" id="UP000466445"/>
    </source>
</evidence>